<accession>A0AAP0RJL0</accession>
<dbReference type="Gene3D" id="3.40.50.2000">
    <property type="entry name" value="Glycogen Phosphorylase B"/>
    <property type="match status" value="2"/>
</dbReference>
<name>A0AAP0RJL0_LIQFO</name>
<evidence type="ECO:0000256" key="2">
    <source>
        <dbReference type="ARBA" id="ARBA00022679"/>
    </source>
</evidence>
<reference evidence="3 4" key="1">
    <citation type="journal article" date="2024" name="Plant J.">
        <title>Genome sequences and population genomics reveal climatic adaptation and genomic divergence between two closely related sweetgum species.</title>
        <authorList>
            <person name="Xu W.Q."/>
            <person name="Ren C.Q."/>
            <person name="Zhang X.Y."/>
            <person name="Comes H.P."/>
            <person name="Liu X.H."/>
            <person name="Li Y.G."/>
            <person name="Kettle C.J."/>
            <person name="Jalonen R."/>
            <person name="Gaisberger H."/>
            <person name="Ma Y.Z."/>
            <person name="Qiu Y.X."/>
        </authorList>
    </citation>
    <scope>NUCLEOTIDE SEQUENCE [LARGE SCALE GENOMIC DNA]</scope>
    <source>
        <strain evidence="3">Hangzhou</strain>
    </source>
</reference>
<dbReference type="FunFam" id="3.40.50.2000:FF:000064">
    <property type="entry name" value="Glycosyltransferase"/>
    <property type="match status" value="1"/>
</dbReference>
<dbReference type="InterPro" id="IPR002213">
    <property type="entry name" value="UDP_glucos_trans"/>
</dbReference>
<gene>
    <name evidence="3" type="ORF">L1049_027907</name>
</gene>
<sequence>MSTFSNSGAHILVCPFPASGHIIPLLDLTHQLLARDLTITVLVTPKSHPLLEPLLSIHPSSLHPLVLSIPDPPLPSELGILSIMRAMGELHNPIFHWFQSHPSPPVAIISDFFLGWTLHLANQLSVPRVVFSPSGAFAISIAHSLWSDLPKNGDPDEDENFLVSFPKLPNSPVYPWWQLSHVYRNAKEGDPDWEYYKGIMLGIMASWGLVFNSFTELERVYLDHIKNELGHDRVWTVGPLLPRDNDLEGSTERGGSNTVPSHEVLTWLDQRSDHSVVYVCFGSRHVLTGKQMEVLSAALEHSGVAFIWCVKGPREGQVASDYGVVPDGYEERVEGRGFIIKGWAPQVAILRHRSVGAFVTHCGWNSVLEGLSAGVVMLTWPVSADQFTNAKLLVDQLGVGVRVGEGTQVMPDSDELARLLGESVGESRPERGRARELSIEAWGAVKGGSSERDLDELVKRLSELKSSRGVITSPAGE</sequence>
<evidence type="ECO:0000256" key="1">
    <source>
        <dbReference type="ARBA" id="ARBA00009995"/>
    </source>
</evidence>
<dbReference type="GO" id="GO:0035251">
    <property type="term" value="F:UDP-glucosyltransferase activity"/>
    <property type="evidence" value="ECO:0007669"/>
    <property type="project" value="TreeGrafter"/>
</dbReference>
<dbReference type="PANTHER" id="PTHR48047">
    <property type="entry name" value="GLYCOSYLTRANSFERASE"/>
    <property type="match status" value="1"/>
</dbReference>
<dbReference type="SUPFAM" id="SSF53756">
    <property type="entry name" value="UDP-Glycosyltransferase/glycogen phosphorylase"/>
    <property type="match status" value="1"/>
</dbReference>
<evidence type="ECO:0000313" key="3">
    <source>
        <dbReference type="EMBL" id="KAK9278342.1"/>
    </source>
</evidence>
<proteinExistence type="inferred from homology"/>
<keyword evidence="2" id="KW-0808">Transferase</keyword>
<dbReference type="Pfam" id="PF00201">
    <property type="entry name" value="UDPGT"/>
    <property type="match status" value="1"/>
</dbReference>
<organism evidence="3 4">
    <name type="scientific">Liquidambar formosana</name>
    <name type="common">Formosan gum</name>
    <dbReference type="NCBI Taxonomy" id="63359"/>
    <lineage>
        <taxon>Eukaryota</taxon>
        <taxon>Viridiplantae</taxon>
        <taxon>Streptophyta</taxon>
        <taxon>Embryophyta</taxon>
        <taxon>Tracheophyta</taxon>
        <taxon>Spermatophyta</taxon>
        <taxon>Magnoliopsida</taxon>
        <taxon>eudicotyledons</taxon>
        <taxon>Gunneridae</taxon>
        <taxon>Pentapetalae</taxon>
        <taxon>Saxifragales</taxon>
        <taxon>Altingiaceae</taxon>
        <taxon>Liquidambar</taxon>
    </lineage>
</organism>
<protein>
    <submittedName>
        <fullName evidence="3">Uncharacterized protein</fullName>
    </submittedName>
</protein>
<dbReference type="AlphaFoldDB" id="A0AAP0RJL0"/>
<keyword evidence="4" id="KW-1185">Reference proteome</keyword>
<evidence type="ECO:0000313" key="4">
    <source>
        <dbReference type="Proteomes" id="UP001415857"/>
    </source>
</evidence>
<comment type="similarity">
    <text evidence="1">Belongs to the UDP-glycosyltransferase family.</text>
</comment>
<dbReference type="Proteomes" id="UP001415857">
    <property type="component" value="Unassembled WGS sequence"/>
</dbReference>
<dbReference type="EMBL" id="JBBPBK010000009">
    <property type="protein sequence ID" value="KAK9278342.1"/>
    <property type="molecule type" value="Genomic_DNA"/>
</dbReference>
<comment type="caution">
    <text evidence="3">The sequence shown here is derived from an EMBL/GenBank/DDBJ whole genome shotgun (WGS) entry which is preliminary data.</text>
</comment>
<dbReference type="CDD" id="cd03784">
    <property type="entry name" value="GT1_Gtf-like"/>
    <property type="match status" value="1"/>
</dbReference>
<dbReference type="PANTHER" id="PTHR48047:SF118">
    <property type="entry name" value="HEXOSYLTRANSFERASE-RELATED"/>
    <property type="match status" value="1"/>
</dbReference>